<protein>
    <submittedName>
        <fullName evidence="1">Uncharacterized protein</fullName>
    </submittedName>
</protein>
<accession>A0ACC0KLC2</accession>
<dbReference type="EMBL" id="CM046117">
    <property type="protein sequence ID" value="KAI8437154.1"/>
    <property type="molecule type" value="Genomic_DNA"/>
</dbReference>
<evidence type="ECO:0000313" key="1">
    <source>
        <dbReference type="EMBL" id="KAI8437154.1"/>
    </source>
</evidence>
<keyword evidence="2" id="KW-1185">Reference proteome</keyword>
<name>A0ACC0KLC2_CHOFU</name>
<sequence length="73" mass="7831">MPHATYHTVIKLTPVAYGCREEHVALAVAAVDTHRPRPPVIPAPLIKSPVPALLNGETNGDTSDKSDTEKPTH</sequence>
<comment type="caution">
    <text evidence="1">The sequence shown here is derived from an EMBL/GenBank/DDBJ whole genome shotgun (WGS) entry which is preliminary data.</text>
</comment>
<dbReference type="Proteomes" id="UP001064048">
    <property type="component" value="Chromosome 17"/>
</dbReference>
<gene>
    <name evidence="1" type="ORF">MSG28_010497</name>
</gene>
<proteinExistence type="predicted"/>
<evidence type="ECO:0000313" key="2">
    <source>
        <dbReference type="Proteomes" id="UP001064048"/>
    </source>
</evidence>
<organism evidence="1 2">
    <name type="scientific">Choristoneura fumiferana</name>
    <name type="common">Spruce budworm moth</name>
    <name type="synonym">Archips fumiferana</name>
    <dbReference type="NCBI Taxonomy" id="7141"/>
    <lineage>
        <taxon>Eukaryota</taxon>
        <taxon>Metazoa</taxon>
        <taxon>Ecdysozoa</taxon>
        <taxon>Arthropoda</taxon>
        <taxon>Hexapoda</taxon>
        <taxon>Insecta</taxon>
        <taxon>Pterygota</taxon>
        <taxon>Neoptera</taxon>
        <taxon>Endopterygota</taxon>
        <taxon>Lepidoptera</taxon>
        <taxon>Glossata</taxon>
        <taxon>Ditrysia</taxon>
        <taxon>Tortricoidea</taxon>
        <taxon>Tortricidae</taxon>
        <taxon>Tortricinae</taxon>
        <taxon>Choristoneura</taxon>
    </lineage>
</organism>
<reference evidence="1 2" key="1">
    <citation type="journal article" date="2022" name="Genome Biol. Evol.">
        <title>The Spruce Budworm Genome: Reconstructing the Evolutionary History of Antifreeze Proteins.</title>
        <authorList>
            <person name="Beliveau C."/>
            <person name="Gagne P."/>
            <person name="Picq S."/>
            <person name="Vernygora O."/>
            <person name="Keeling C.I."/>
            <person name="Pinkney K."/>
            <person name="Doucet D."/>
            <person name="Wen F."/>
            <person name="Johnston J.S."/>
            <person name="Maaroufi H."/>
            <person name="Boyle B."/>
            <person name="Laroche J."/>
            <person name="Dewar K."/>
            <person name="Juretic N."/>
            <person name="Blackburn G."/>
            <person name="Nisole A."/>
            <person name="Brunet B."/>
            <person name="Brandao M."/>
            <person name="Lumley L."/>
            <person name="Duan J."/>
            <person name="Quan G."/>
            <person name="Lucarotti C.J."/>
            <person name="Roe A.D."/>
            <person name="Sperling F.A.H."/>
            <person name="Levesque R.C."/>
            <person name="Cusson M."/>
        </authorList>
    </citation>
    <scope>NUCLEOTIDE SEQUENCE [LARGE SCALE GENOMIC DNA]</scope>
    <source>
        <strain evidence="1">Glfc:IPQL:Cfum</strain>
    </source>
</reference>